<accession>A0A1F6T1G4</accession>
<proteinExistence type="predicted"/>
<dbReference type="EMBL" id="MFSQ01000103">
    <property type="protein sequence ID" value="OGI39017.1"/>
    <property type="molecule type" value="Genomic_DNA"/>
</dbReference>
<keyword evidence="1" id="KW-0812">Transmembrane</keyword>
<evidence type="ECO:0000256" key="1">
    <source>
        <dbReference type="SAM" id="Phobius"/>
    </source>
</evidence>
<dbReference type="Proteomes" id="UP000178379">
    <property type="component" value="Unassembled WGS sequence"/>
</dbReference>
<organism evidence="2 3">
    <name type="scientific">Candidatus Muproteobacteria bacterium RBG_16_62_13</name>
    <dbReference type="NCBI Taxonomy" id="1817756"/>
    <lineage>
        <taxon>Bacteria</taxon>
        <taxon>Pseudomonadati</taxon>
        <taxon>Pseudomonadota</taxon>
        <taxon>Candidatus Muproteobacteria</taxon>
    </lineage>
</organism>
<dbReference type="AlphaFoldDB" id="A0A1F6T1G4"/>
<feature type="transmembrane region" description="Helical" evidence="1">
    <location>
        <begin position="28"/>
        <end position="46"/>
    </location>
</feature>
<gene>
    <name evidence="2" type="ORF">A2140_07910</name>
</gene>
<feature type="transmembrane region" description="Helical" evidence="1">
    <location>
        <begin position="53"/>
        <end position="70"/>
    </location>
</feature>
<reference evidence="2 3" key="1">
    <citation type="journal article" date="2016" name="Nat. Commun.">
        <title>Thousands of microbial genomes shed light on interconnected biogeochemical processes in an aquifer system.</title>
        <authorList>
            <person name="Anantharaman K."/>
            <person name="Brown C.T."/>
            <person name="Hug L.A."/>
            <person name="Sharon I."/>
            <person name="Castelle C.J."/>
            <person name="Probst A.J."/>
            <person name="Thomas B.C."/>
            <person name="Singh A."/>
            <person name="Wilkins M.J."/>
            <person name="Karaoz U."/>
            <person name="Brodie E.L."/>
            <person name="Williams K.H."/>
            <person name="Hubbard S.S."/>
            <person name="Banfield J.F."/>
        </authorList>
    </citation>
    <scope>NUCLEOTIDE SEQUENCE [LARGE SCALE GENOMIC DNA]</scope>
</reference>
<evidence type="ECO:0000313" key="3">
    <source>
        <dbReference type="Proteomes" id="UP000178379"/>
    </source>
</evidence>
<evidence type="ECO:0000313" key="2">
    <source>
        <dbReference type="EMBL" id="OGI39017.1"/>
    </source>
</evidence>
<sequence>MYFALALAGLWLLSDGFRDVAFLTGSAIAITLAAGIPAALIVAVIAYRQYNEWLVLVLLAIVVGSLGFVAKKHHDAFGGWLPSLPAGEAVSSGDATLSAHGGTVRYRLELHDAGGVSHREYLVVSRGGKERKIRLPLFDEARSGYIGPKTPADWIVLKATDHADVYRVETGRFLLTKKSFRVNLKSGEVTVIGAAPER</sequence>
<keyword evidence="1" id="KW-0472">Membrane</keyword>
<name>A0A1F6T1G4_9PROT</name>
<comment type="caution">
    <text evidence="2">The sequence shown here is derived from an EMBL/GenBank/DDBJ whole genome shotgun (WGS) entry which is preliminary data.</text>
</comment>
<keyword evidence="1" id="KW-1133">Transmembrane helix</keyword>
<protein>
    <submittedName>
        <fullName evidence="2">Uncharacterized protein</fullName>
    </submittedName>
</protein>